<evidence type="ECO:0000259" key="9">
    <source>
        <dbReference type="Pfam" id="PF03176"/>
    </source>
</evidence>
<keyword evidence="3" id="KW-1003">Cell membrane</keyword>
<protein>
    <submittedName>
        <fullName evidence="10">MMPL family transporter</fullName>
    </submittedName>
</protein>
<dbReference type="GO" id="GO:0005886">
    <property type="term" value="C:plasma membrane"/>
    <property type="evidence" value="ECO:0007669"/>
    <property type="project" value="UniProtKB-SubCell"/>
</dbReference>
<feature type="transmembrane region" description="Helical" evidence="8">
    <location>
        <begin position="389"/>
        <end position="409"/>
    </location>
</feature>
<dbReference type="InterPro" id="IPR004869">
    <property type="entry name" value="MMPL_dom"/>
</dbReference>
<feature type="transmembrane region" description="Helical" evidence="8">
    <location>
        <begin position="728"/>
        <end position="748"/>
    </location>
</feature>
<proteinExistence type="inferred from homology"/>
<feature type="transmembrane region" description="Helical" evidence="8">
    <location>
        <begin position="229"/>
        <end position="247"/>
    </location>
</feature>
<evidence type="ECO:0000256" key="3">
    <source>
        <dbReference type="ARBA" id="ARBA00022475"/>
    </source>
</evidence>
<evidence type="ECO:0000256" key="7">
    <source>
        <dbReference type="SAM" id="MobiDB-lite"/>
    </source>
</evidence>
<feature type="transmembrane region" description="Helical" evidence="8">
    <location>
        <begin position="329"/>
        <end position="355"/>
    </location>
</feature>
<keyword evidence="4 8" id="KW-0812">Transmembrane</keyword>
<name>A0A940MH70_9ACTN</name>
<feature type="transmembrane region" description="Helical" evidence="8">
    <location>
        <begin position="204"/>
        <end position="222"/>
    </location>
</feature>
<keyword evidence="11" id="KW-1185">Reference proteome</keyword>
<evidence type="ECO:0000313" key="11">
    <source>
        <dbReference type="Proteomes" id="UP000670475"/>
    </source>
</evidence>
<keyword evidence="5 8" id="KW-1133">Transmembrane helix</keyword>
<evidence type="ECO:0000256" key="2">
    <source>
        <dbReference type="ARBA" id="ARBA00010157"/>
    </source>
</evidence>
<accession>A0A940MH70</accession>
<dbReference type="InterPro" id="IPR050545">
    <property type="entry name" value="Mycobact_MmpL"/>
</dbReference>
<dbReference type="AlphaFoldDB" id="A0A940MH70"/>
<dbReference type="EMBL" id="JAGIQL010000076">
    <property type="protein sequence ID" value="MBP0459552.1"/>
    <property type="molecule type" value="Genomic_DNA"/>
</dbReference>
<evidence type="ECO:0000256" key="1">
    <source>
        <dbReference type="ARBA" id="ARBA00004651"/>
    </source>
</evidence>
<sequence length="812" mass="83658">MPALDRALAAVGRLAVRRRGAVLLLAACLAALCAVLGHSVSARLVNGGFVPGTAPSARAHADMASFGGGAPDLVLLARTPASVDGTAERRAGLRLVSRLRADNGVRGVDSYWTGELPHSPAGRAGGGGPASLLRQELRSTDGHTALVLVRLRGGATQARGTLARLIPEAAGEQGPLTVRVTGQAAALEDLQEQSRQDLRTAETVAAPAVLLLLLWAFGSLWAALLPLAVGGLAVAGAMAVLTALTTVTPVSVFALNLTTAVGLAMAVDYSLFLVVRYRQERAAGTPHDEALARMMRYGGRTVAVSAAVVGAALTGLLIFPLYFLRSLAWAGLAVVALAAAGALLAVPAALSLLGAERAGRDWFARMRHRGAPEEGRWFRLACAVMRRPVLVTAAAVVFLATLALPFHGVHFGLSDERVLPSSAPVAQAARSLRAGFPAVAGSEIDVVLPHWYGETSSGRGELDVYARRLSALPGAHGVRTTTGLYANGRRVLACPAPARAPIVQRATCADLLARHGSATGTWVAVSGPTAPYGVASTRLVHAVRDTPAPAAARLAGPGAELADLKKVLVERMPYAATFVVLITLLLLALFTRSVFLPVKALVMNTLSLTATLGGMVWIFQDGHLRSLVGHFTVTGTTDLLTPVVAMCLAFGLSMDYEVLLLSCIGEARLGGRDTVRATAVGLQSAAPLFVASAAVVVVVLLALVFAGITIIKLIGVTVALSLVIDASLIRPVLVPAVMALAGPANWWWPLGRRARSAGHGAAVPRPAPAPDAGNEAEPGAPGPRAKPPGALDTHGPAGPAGPAQDDAVRRAT</sequence>
<reference evidence="10" key="1">
    <citation type="submission" date="2021-03" db="EMBL/GenBank/DDBJ databases">
        <title>Whole genome sequence of Streptomyces bomunensis MMS17-BM035.</title>
        <authorList>
            <person name="Lee J.H."/>
        </authorList>
    </citation>
    <scope>NUCLEOTIDE SEQUENCE</scope>
    <source>
        <strain evidence="10">MMS17-BM035</strain>
    </source>
</reference>
<feature type="domain" description="Membrane transport protein MMPL" evidence="9">
    <location>
        <begin position="69"/>
        <end position="390"/>
    </location>
</feature>
<dbReference type="PANTHER" id="PTHR33406">
    <property type="entry name" value="MEMBRANE PROTEIN MJ1562-RELATED"/>
    <property type="match status" value="1"/>
</dbReference>
<feature type="transmembrane region" description="Helical" evidence="8">
    <location>
        <begin position="685"/>
        <end position="708"/>
    </location>
</feature>
<dbReference type="RefSeq" id="WP_209341489.1">
    <property type="nucleotide sequence ID" value="NZ_JAGIQL010000076.1"/>
</dbReference>
<comment type="subcellular location">
    <subcellularLocation>
        <location evidence="1">Cell membrane</location>
        <topology evidence="1">Multi-pass membrane protein</topology>
    </subcellularLocation>
</comment>
<feature type="domain" description="Membrane transport protein MMPL" evidence="9">
    <location>
        <begin position="509"/>
        <end position="752"/>
    </location>
</feature>
<comment type="similarity">
    <text evidence="2">Belongs to the resistance-nodulation-cell division (RND) (TC 2.A.6) family. MmpL subfamily.</text>
</comment>
<dbReference type="Pfam" id="PF03176">
    <property type="entry name" value="MMPL"/>
    <property type="match status" value="2"/>
</dbReference>
<dbReference type="SUPFAM" id="SSF82866">
    <property type="entry name" value="Multidrug efflux transporter AcrB transmembrane domain"/>
    <property type="match status" value="2"/>
</dbReference>
<feature type="transmembrane region" description="Helical" evidence="8">
    <location>
        <begin position="302"/>
        <end position="323"/>
    </location>
</feature>
<feature type="transmembrane region" description="Helical" evidence="8">
    <location>
        <begin position="253"/>
        <end position="275"/>
    </location>
</feature>
<feature type="compositionally biased region" description="Low complexity" evidence="7">
    <location>
        <begin position="759"/>
        <end position="779"/>
    </location>
</feature>
<feature type="region of interest" description="Disordered" evidence="7">
    <location>
        <begin position="759"/>
        <end position="812"/>
    </location>
</feature>
<dbReference type="Gene3D" id="1.20.1640.10">
    <property type="entry name" value="Multidrug efflux transporter AcrB transmembrane domain"/>
    <property type="match status" value="2"/>
</dbReference>
<feature type="transmembrane region" description="Helical" evidence="8">
    <location>
        <begin position="639"/>
        <end position="664"/>
    </location>
</feature>
<evidence type="ECO:0000256" key="6">
    <source>
        <dbReference type="ARBA" id="ARBA00023136"/>
    </source>
</evidence>
<feature type="transmembrane region" description="Helical" evidence="8">
    <location>
        <begin position="601"/>
        <end position="619"/>
    </location>
</feature>
<keyword evidence="6 8" id="KW-0472">Membrane</keyword>
<evidence type="ECO:0000256" key="5">
    <source>
        <dbReference type="ARBA" id="ARBA00022989"/>
    </source>
</evidence>
<feature type="compositionally biased region" description="Low complexity" evidence="7">
    <location>
        <begin position="787"/>
        <end position="803"/>
    </location>
</feature>
<organism evidence="10 11">
    <name type="scientific">Streptomyces montanisoli</name>
    <dbReference type="NCBI Taxonomy" id="2798581"/>
    <lineage>
        <taxon>Bacteria</taxon>
        <taxon>Bacillati</taxon>
        <taxon>Actinomycetota</taxon>
        <taxon>Actinomycetes</taxon>
        <taxon>Kitasatosporales</taxon>
        <taxon>Streptomycetaceae</taxon>
        <taxon>Streptomyces</taxon>
    </lineage>
</organism>
<gene>
    <name evidence="10" type="ORF">JFN87_18885</name>
</gene>
<dbReference type="PANTHER" id="PTHR33406:SF11">
    <property type="entry name" value="MEMBRANE PROTEIN SCO6666-RELATED"/>
    <property type="match status" value="1"/>
</dbReference>
<comment type="caution">
    <text evidence="10">The sequence shown here is derived from an EMBL/GenBank/DDBJ whole genome shotgun (WGS) entry which is preliminary data.</text>
</comment>
<dbReference type="Proteomes" id="UP000670475">
    <property type="component" value="Unassembled WGS sequence"/>
</dbReference>
<evidence type="ECO:0000256" key="8">
    <source>
        <dbReference type="SAM" id="Phobius"/>
    </source>
</evidence>
<evidence type="ECO:0000256" key="4">
    <source>
        <dbReference type="ARBA" id="ARBA00022692"/>
    </source>
</evidence>
<evidence type="ECO:0000313" key="10">
    <source>
        <dbReference type="EMBL" id="MBP0459552.1"/>
    </source>
</evidence>
<feature type="transmembrane region" description="Helical" evidence="8">
    <location>
        <begin position="572"/>
        <end position="589"/>
    </location>
</feature>